<feature type="domain" description="DUF4232" evidence="2">
    <location>
        <begin position="108"/>
        <end position="240"/>
    </location>
</feature>
<evidence type="ECO:0000313" key="4">
    <source>
        <dbReference type="Proteomes" id="UP000035425"/>
    </source>
</evidence>
<evidence type="ECO:0000259" key="2">
    <source>
        <dbReference type="Pfam" id="PF14016"/>
    </source>
</evidence>
<dbReference type="Proteomes" id="UP000035425">
    <property type="component" value="Unassembled WGS sequence"/>
</dbReference>
<gene>
    <name evidence="3" type="ORF">FrCorBMG51_00550</name>
</gene>
<comment type="caution">
    <text evidence="3">The sequence shown here is derived from an EMBL/GenBank/DDBJ whole genome shotgun (WGS) entry which is preliminary data.</text>
</comment>
<dbReference type="EMBL" id="JWIO01000001">
    <property type="protein sequence ID" value="KLL13058.1"/>
    <property type="molecule type" value="Genomic_DNA"/>
</dbReference>
<feature type="region of interest" description="Disordered" evidence="1">
    <location>
        <begin position="64"/>
        <end position="100"/>
    </location>
</feature>
<name>A0ABR5F8K3_9ACTN</name>
<sequence length="248" mass="23957">MKLVLGETGRGGTHKTYSANDGGRAHEGDEAVGSGGAGRAVARALTVLALAAACAACAGADGTGPGATGVSPSSPPRAGGAASTDTPVPGATGPGTGGTGVGVVPGRCAAADLQLSTAPPPGGSGMGHQGLVIVFTNRTRDACALTGYPGVAARDATGQDTADAARSTVGSIFPVTEQRRVVLEPNGSASAGVEWTVVPSGNQTTCPSYAGLRVTPPGDTDSLELPQSVTFCGNFRVHPVVPGAAAGT</sequence>
<reference evidence="3 4" key="1">
    <citation type="submission" date="2014-12" db="EMBL/GenBank/DDBJ databases">
        <title>Frankia sp. BMG5.1 draft genome.</title>
        <authorList>
            <person name="Gtari M."/>
            <person name="Ghodhbane-Gtari F."/>
            <person name="Nouioui I."/>
            <person name="Ktari A."/>
            <person name="Hezbri K."/>
            <person name="Mimouni W."/>
            <person name="Sbissi I."/>
            <person name="Ayari A."/>
            <person name="Yamanaka T."/>
            <person name="Normand P."/>
            <person name="Tisa L.S."/>
            <person name="Boudabous A."/>
        </authorList>
    </citation>
    <scope>NUCLEOTIDE SEQUENCE [LARGE SCALE GENOMIC DNA]</scope>
    <source>
        <strain evidence="3 4">BMG5.1</strain>
    </source>
</reference>
<organism evidence="3 4">
    <name type="scientific">Protofrankia coriariae</name>
    <dbReference type="NCBI Taxonomy" id="1562887"/>
    <lineage>
        <taxon>Bacteria</taxon>
        <taxon>Bacillati</taxon>
        <taxon>Actinomycetota</taxon>
        <taxon>Actinomycetes</taxon>
        <taxon>Frankiales</taxon>
        <taxon>Frankiaceae</taxon>
        <taxon>Protofrankia</taxon>
    </lineage>
</organism>
<feature type="region of interest" description="Disordered" evidence="1">
    <location>
        <begin position="1"/>
        <end position="35"/>
    </location>
</feature>
<dbReference type="RefSeq" id="WP_047221188.1">
    <property type="nucleotide sequence ID" value="NZ_JWIO01000001.1"/>
</dbReference>
<dbReference type="Pfam" id="PF14016">
    <property type="entry name" value="DUF4232"/>
    <property type="match status" value="1"/>
</dbReference>
<protein>
    <recommendedName>
        <fullName evidence="2">DUF4232 domain-containing protein</fullName>
    </recommendedName>
</protein>
<accession>A0ABR5F8K3</accession>
<keyword evidence="4" id="KW-1185">Reference proteome</keyword>
<evidence type="ECO:0000256" key="1">
    <source>
        <dbReference type="SAM" id="MobiDB-lite"/>
    </source>
</evidence>
<proteinExistence type="predicted"/>
<dbReference type="InterPro" id="IPR025326">
    <property type="entry name" value="DUF4232"/>
</dbReference>
<evidence type="ECO:0000313" key="3">
    <source>
        <dbReference type="EMBL" id="KLL13058.1"/>
    </source>
</evidence>